<evidence type="ECO:0000313" key="4">
    <source>
        <dbReference type="Proteomes" id="UP000188604"/>
    </source>
</evidence>
<evidence type="ECO:0000256" key="1">
    <source>
        <dbReference type="ARBA" id="ARBA00006484"/>
    </source>
</evidence>
<gene>
    <name evidence="3" type="ORF">A0U93_01455</name>
</gene>
<dbReference type="NCBIfam" id="NF005495">
    <property type="entry name" value="PRK07109.1"/>
    <property type="match status" value="1"/>
</dbReference>
<reference evidence="3 4" key="1">
    <citation type="submission" date="2016-03" db="EMBL/GenBank/DDBJ databases">
        <title>Acetic acid bacteria sequencing.</title>
        <authorList>
            <person name="Brandt J."/>
            <person name="Jakob F."/>
            <person name="Vogel R.F."/>
        </authorList>
    </citation>
    <scope>NUCLEOTIDE SEQUENCE [LARGE SCALE GENOMIC DNA]</scope>
    <source>
        <strain evidence="3 4">NBRC 101099</strain>
    </source>
</reference>
<sequence>MTKQIAVVTGAGAGIGRATVRMLASLGFDIALLGRNEERLADAVAELAEKHVRLLAIPVDVSDAELLRAAAARVESELGPITVWINAAGQAAFGPAISLDAETIQRVTNVTYLGSVYGTQAALECMRRRGTGTIVNLGMSQVLRGLPMQSANVAAHAAITAFCDSLRPEIRRLGDRIDITVVHLPSINTPRLGWSRNRTGHSLKPVGRIYEPEVAANAISHAIFGHHRELWVGAGGVLPSIAAVLAPGLRDRFLARFGFSRQFDKVPLDATSDTLTDSLPGAFAAHGPYEAVPYRDKGRPPLLLTAPLRLGLITGGAILAGLLLRHRR</sequence>
<dbReference type="GO" id="GO:0016491">
    <property type="term" value="F:oxidoreductase activity"/>
    <property type="evidence" value="ECO:0007669"/>
    <property type="project" value="UniProtKB-KW"/>
</dbReference>
<evidence type="ECO:0000256" key="2">
    <source>
        <dbReference type="ARBA" id="ARBA00023002"/>
    </source>
</evidence>
<proteinExistence type="inferred from homology"/>
<name>A0A1U9KM10_9PROT</name>
<dbReference type="KEGG" id="nch:A0U93_01455"/>
<keyword evidence="2" id="KW-0560">Oxidoreductase</keyword>
<dbReference type="EMBL" id="CP014691">
    <property type="protein sequence ID" value="AQS86834.1"/>
    <property type="molecule type" value="Genomic_DNA"/>
</dbReference>
<comment type="similarity">
    <text evidence="1">Belongs to the short-chain dehydrogenases/reductases (SDR) family.</text>
</comment>
<dbReference type="Proteomes" id="UP000188604">
    <property type="component" value="Chromosome"/>
</dbReference>
<dbReference type="RefSeq" id="WP_077805798.1">
    <property type="nucleotide sequence ID" value="NZ_BJXS01000004.1"/>
</dbReference>
<dbReference type="InterPro" id="IPR036291">
    <property type="entry name" value="NAD(P)-bd_dom_sf"/>
</dbReference>
<dbReference type="Pfam" id="PF00106">
    <property type="entry name" value="adh_short"/>
    <property type="match status" value="1"/>
</dbReference>
<dbReference type="GO" id="GO:0016020">
    <property type="term" value="C:membrane"/>
    <property type="evidence" value="ECO:0007669"/>
    <property type="project" value="TreeGrafter"/>
</dbReference>
<dbReference type="PRINTS" id="PR00081">
    <property type="entry name" value="GDHRDH"/>
</dbReference>
<dbReference type="SUPFAM" id="SSF51735">
    <property type="entry name" value="NAD(P)-binding Rossmann-fold domains"/>
    <property type="match status" value="1"/>
</dbReference>
<dbReference type="PANTHER" id="PTHR44196">
    <property type="entry name" value="DEHYDROGENASE/REDUCTASE SDR FAMILY MEMBER 7B"/>
    <property type="match status" value="1"/>
</dbReference>
<dbReference type="AlphaFoldDB" id="A0A1U9KM10"/>
<dbReference type="InterPro" id="IPR002347">
    <property type="entry name" value="SDR_fam"/>
</dbReference>
<organism evidence="3 4">
    <name type="scientific">Neoasaia chiangmaiensis</name>
    <dbReference type="NCBI Taxonomy" id="320497"/>
    <lineage>
        <taxon>Bacteria</taxon>
        <taxon>Pseudomonadati</taxon>
        <taxon>Pseudomonadota</taxon>
        <taxon>Alphaproteobacteria</taxon>
        <taxon>Acetobacterales</taxon>
        <taxon>Acetobacteraceae</taxon>
        <taxon>Neoasaia</taxon>
    </lineage>
</organism>
<dbReference type="OrthoDB" id="9781689at2"/>
<dbReference type="PANTHER" id="PTHR44196:SF1">
    <property type="entry name" value="DEHYDROGENASE_REDUCTASE SDR FAMILY MEMBER 7B"/>
    <property type="match status" value="1"/>
</dbReference>
<protein>
    <submittedName>
        <fullName evidence="3">Uncharacterized protein</fullName>
    </submittedName>
</protein>
<dbReference type="STRING" id="320497.A0U93_01455"/>
<dbReference type="Gene3D" id="3.40.50.720">
    <property type="entry name" value="NAD(P)-binding Rossmann-like Domain"/>
    <property type="match status" value="1"/>
</dbReference>
<keyword evidence="4" id="KW-1185">Reference proteome</keyword>
<accession>A0A1U9KM10</accession>
<evidence type="ECO:0000313" key="3">
    <source>
        <dbReference type="EMBL" id="AQS86834.1"/>
    </source>
</evidence>